<keyword evidence="5 9" id="KW-1133">Transmembrane helix</keyword>
<evidence type="ECO:0000256" key="2">
    <source>
        <dbReference type="ARBA" id="ARBA00022448"/>
    </source>
</evidence>
<sequence length="173" mass="18318">MSEKKGENKGVLQGFREFLMRGNVIELAVAVVVGAAFTSIVTSVVKGVINPIVGALGSKNLDNYQACLTTCTVDKKTGQFTDGIYILWGSVLSAALTFLITAAVVYFLMILPMNKWKARQDAKKPVSDTPAAPTEIELLTEIRDALLAQRNGTSAAPGAASAAGTIISQKTQQ</sequence>
<proteinExistence type="inferred from homology"/>
<dbReference type="Proteomes" id="UP000654471">
    <property type="component" value="Unassembled WGS sequence"/>
</dbReference>
<dbReference type="InterPro" id="IPR036019">
    <property type="entry name" value="MscL_channel"/>
</dbReference>
<dbReference type="HAMAP" id="MF_00115">
    <property type="entry name" value="MscL"/>
    <property type="match status" value="1"/>
</dbReference>
<evidence type="ECO:0000256" key="5">
    <source>
        <dbReference type="ARBA" id="ARBA00022989"/>
    </source>
</evidence>
<keyword evidence="3 9" id="KW-1003">Cell membrane</keyword>
<reference evidence="11" key="1">
    <citation type="journal article" date="2019" name="Int. J. Syst. Evol. Microbiol.">
        <title>The Global Catalogue of Microorganisms (GCM) 10K type strain sequencing project: providing services to taxonomists for standard genome sequencing and annotation.</title>
        <authorList>
            <consortium name="The Broad Institute Genomics Platform"/>
            <consortium name="The Broad Institute Genome Sequencing Center for Infectious Disease"/>
            <person name="Wu L."/>
            <person name="Ma J."/>
        </authorList>
    </citation>
    <scope>NUCLEOTIDE SEQUENCE [LARGE SCALE GENOMIC DNA]</scope>
    <source>
        <strain evidence="11">JCM 3399</strain>
    </source>
</reference>
<evidence type="ECO:0000256" key="9">
    <source>
        <dbReference type="HAMAP-Rule" id="MF_00115"/>
    </source>
</evidence>
<evidence type="ECO:0000256" key="1">
    <source>
        <dbReference type="ARBA" id="ARBA00004141"/>
    </source>
</evidence>
<dbReference type="InterPro" id="IPR001185">
    <property type="entry name" value="MS_channel"/>
</dbReference>
<keyword evidence="4 9" id="KW-0812">Transmembrane</keyword>
<evidence type="ECO:0000313" key="10">
    <source>
        <dbReference type="EMBL" id="GGU86142.1"/>
    </source>
</evidence>
<comment type="function">
    <text evidence="9">Channel that opens in response to stretch forces in the membrane lipid bilayer. May participate in the regulation of osmotic pressure changes within the cell.</text>
</comment>
<accession>A0ABQ2VGP5</accession>
<evidence type="ECO:0000256" key="3">
    <source>
        <dbReference type="ARBA" id="ARBA00022475"/>
    </source>
</evidence>
<dbReference type="SUPFAM" id="SSF81330">
    <property type="entry name" value="Gated mechanosensitive channel"/>
    <property type="match status" value="1"/>
</dbReference>
<keyword evidence="8 9" id="KW-0407">Ion channel</keyword>
<dbReference type="EMBL" id="BMRP01000027">
    <property type="protein sequence ID" value="GGU86142.1"/>
    <property type="molecule type" value="Genomic_DNA"/>
</dbReference>
<dbReference type="PRINTS" id="PR01264">
    <property type="entry name" value="MECHCHANNEL"/>
</dbReference>
<organism evidence="10 11">
    <name type="scientific">Streptomyces albospinus</name>
    <dbReference type="NCBI Taxonomy" id="285515"/>
    <lineage>
        <taxon>Bacteria</taxon>
        <taxon>Bacillati</taxon>
        <taxon>Actinomycetota</taxon>
        <taxon>Actinomycetes</taxon>
        <taxon>Kitasatosporales</taxon>
        <taxon>Streptomycetaceae</taxon>
        <taxon>Streptomyces</taxon>
    </lineage>
</organism>
<evidence type="ECO:0000256" key="6">
    <source>
        <dbReference type="ARBA" id="ARBA00023065"/>
    </source>
</evidence>
<evidence type="ECO:0000256" key="4">
    <source>
        <dbReference type="ARBA" id="ARBA00022692"/>
    </source>
</evidence>
<comment type="subunit">
    <text evidence="9">Homopentamer.</text>
</comment>
<dbReference type="Pfam" id="PF01741">
    <property type="entry name" value="MscL"/>
    <property type="match status" value="1"/>
</dbReference>
<keyword evidence="11" id="KW-1185">Reference proteome</keyword>
<feature type="transmembrane region" description="Helical" evidence="9">
    <location>
        <begin position="24"/>
        <end position="45"/>
    </location>
</feature>
<keyword evidence="6 9" id="KW-0406">Ion transport</keyword>
<comment type="caution">
    <text evidence="10">The sequence shown here is derived from an EMBL/GenBank/DDBJ whole genome shotgun (WGS) entry which is preliminary data.</text>
</comment>
<comment type="subcellular location">
    <subcellularLocation>
        <location evidence="9">Cell membrane</location>
        <topology evidence="9">Multi-pass membrane protein</topology>
    </subcellularLocation>
    <subcellularLocation>
        <location evidence="1">Membrane</location>
        <topology evidence="1">Multi-pass membrane protein</topology>
    </subcellularLocation>
</comment>
<comment type="similarity">
    <text evidence="9">Belongs to the MscL family.</text>
</comment>
<evidence type="ECO:0000256" key="8">
    <source>
        <dbReference type="ARBA" id="ARBA00023303"/>
    </source>
</evidence>
<feature type="transmembrane region" description="Helical" evidence="9">
    <location>
        <begin position="85"/>
        <end position="111"/>
    </location>
</feature>
<dbReference type="InterPro" id="IPR037673">
    <property type="entry name" value="MSC/AndL"/>
</dbReference>
<dbReference type="PANTHER" id="PTHR30266">
    <property type="entry name" value="MECHANOSENSITIVE CHANNEL MSCL"/>
    <property type="match status" value="1"/>
</dbReference>
<dbReference type="Gene3D" id="1.10.1200.120">
    <property type="entry name" value="Large-conductance mechanosensitive channel, MscL, domain 1"/>
    <property type="match status" value="1"/>
</dbReference>
<keyword evidence="2 9" id="KW-0813">Transport</keyword>
<evidence type="ECO:0000313" key="11">
    <source>
        <dbReference type="Proteomes" id="UP000654471"/>
    </source>
</evidence>
<name>A0ABQ2VGP5_9ACTN</name>
<evidence type="ECO:0000256" key="7">
    <source>
        <dbReference type="ARBA" id="ARBA00023136"/>
    </source>
</evidence>
<protein>
    <recommendedName>
        <fullName evidence="9">Large-conductance mechanosensitive channel</fullName>
    </recommendedName>
</protein>
<keyword evidence="7 9" id="KW-0472">Membrane</keyword>
<gene>
    <name evidence="9" type="primary">mscL</name>
    <name evidence="10" type="ORF">GCM10010211_60340</name>
</gene>
<dbReference type="PANTHER" id="PTHR30266:SF2">
    <property type="entry name" value="LARGE-CONDUCTANCE MECHANOSENSITIVE CHANNEL"/>
    <property type="match status" value="1"/>
</dbReference>
<dbReference type="NCBIfam" id="TIGR00220">
    <property type="entry name" value="mscL"/>
    <property type="match status" value="1"/>
</dbReference>